<feature type="binding site" evidence="6">
    <location>
        <position position="723"/>
    </location>
    <ligand>
        <name>alpha-maltose 1-phosphate</name>
        <dbReference type="ChEBI" id="CHEBI:63576"/>
    </ligand>
</feature>
<dbReference type="InterPro" id="IPR017853">
    <property type="entry name" value="GH"/>
</dbReference>
<dbReference type="RefSeq" id="WP_377817735.1">
    <property type="nucleotide sequence ID" value="NZ_JBHSLU010000082.1"/>
</dbReference>
<feature type="active site" description="Nucleophile" evidence="6">
    <location>
        <position position="722"/>
    </location>
</feature>
<feature type="active site" description="Proton donor" evidence="6">
    <location>
        <position position="751"/>
    </location>
</feature>
<dbReference type="Gene3D" id="2.60.40.1180">
    <property type="entry name" value="Golgi alpha-mannosidase II"/>
    <property type="match status" value="1"/>
</dbReference>
<dbReference type="EMBL" id="JBHSLU010000082">
    <property type="protein sequence ID" value="MFC5508312.1"/>
    <property type="molecule type" value="Genomic_DNA"/>
</dbReference>
<evidence type="ECO:0000256" key="5">
    <source>
        <dbReference type="ARBA" id="ARBA00048735"/>
    </source>
</evidence>
<dbReference type="SMART" id="SM00642">
    <property type="entry name" value="Aamy"/>
    <property type="match status" value="1"/>
</dbReference>
<accession>A0ABW0P9Z5</accession>
<dbReference type="HAMAP" id="MF_02124">
    <property type="entry name" value="GlgE"/>
    <property type="match status" value="1"/>
</dbReference>
<feature type="site" description="Transition state stabilizer" evidence="6">
    <location>
        <position position="809"/>
    </location>
</feature>
<dbReference type="InterPro" id="IPR049171">
    <property type="entry name" value="GLGE_C"/>
</dbReference>
<protein>
    <recommendedName>
        <fullName evidence="6">Alpha-1,4-glucan:maltose-1-phosphate maltosyltransferase</fullName>
        <shortName evidence="6">GMPMT</shortName>
        <ecNumber evidence="6">2.4.99.16</ecNumber>
    </recommendedName>
    <alternativeName>
        <fullName evidence="6">(1-&gt;4)-alpha-D-glucan:maltose-1-phosphate alpha-D-maltosyltransferase</fullName>
    </alternativeName>
</protein>
<evidence type="ECO:0000256" key="1">
    <source>
        <dbReference type="ARBA" id="ARBA00011738"/>
    </source>
</evidence>
<feature type="domain" description="Glycosyl hydrolase family 13 catalytic" evidence="7">
    <location>
        <begin position="542"/>
        <end position="887"/>
    </location>
</feature>
<keyword evidence="3 6" id="KW-0808">Transferase</keyword>
<reference evidence="9" key="1">
    <citation type="journal article" date="2019" name="Int. J. Syst. Evol. Microbiol.">
        <title>The Global Catalogue of Microorganisms (GCM) 10K type strain sequencing project: providing services to taxonomists for standard genome sequencing and annotation.</title>
        <authorList>
            <consortium name="The Broad Institute Genomics Platform"/>
            <consortium name="The Broad Institute Genome Sequencing Center for Infectious Disease"/>
            <person name="Wu L."/>
            <person name="Ma J."/>
        </authorList>
    </citation>
    <scope>NUCLEOTIDE SEQUENCE [LARGE SCALE GENOMIC DNA]</scope>
    <source>
        <strain evidence="9">CCUG 43117</strain>
    </source>
</reference>
<dbReference type="Pfam" id="PF11896">
    <property type="entry name" value="GlgE_dom_N_S"/>
    <property type="match status" value="1"/>
</dbReference>
<feature type="binding site" evidence="6">
    <location>
        <position position="590"/>
    </location>
    <ligand>
        <name>alpha-maltose 1-phosphate</name>
        <dbReference type="ChEBI" id="CHEBI:63576"/>
    </ligand>
</feature>
<dbReference type="InterPro" id="IPR013780">
    <property type="entry name" value="Glyco_hydro_b"/>
</dbReference>
<evidence type="ECO:0000313" key="8">
    <source>
        <dbReference type="EMBL" id="MFC5508312.1"/>
    </source>
</evidence>
<dbReference type="InterPro" id="IPR021828">
    <property type="entry name" value="GlgE_dom_N/S"/>
</dbReference>
<feature type="binding site" evidence="6">
    <location>
        <position position="685"/>
    </location>
    <ligand>
        <name>alpha-maltose 1-phosphate</name>
        <dbReference type="ChEBI" id="CHEBI:63576"/>
    </ligand>
</feature>
<organism evidence="8 9">
    <name type="scientific">Bosea massiliensis</name>
    <dbReference type="NCBI Taxonomy" id="151419"/>
    <lineage>
        <taxon>Bacteria</taxon>
        <taxon>Pseudomonadati</taxon>
        <taxon>Pseudomonadota</taxon>
        <taxon>Alphaproteobacteria</taxon>
        <taxon>Hyphomicrobiales</taxon>
        <taxon>Boseaceae</taxon>
        <taxon>Bosea</taxon>
    </lineage>
</organism>
<dbReference type="EC" id="2.4.99.16" evidence="6"/>
<gene>
    <name evidence="6" type="primary">glgE</name>
    <name evidence="8" type="ORF">ACFPN9_24005</name>
</gene>
<dbReference type="Gene3D" id="2.60.40.10">
    <property type="entry name" value="Immunoglobulins"/>
    <property type="match status" value="1"/>
</dbReference>
<dbReference type="PANTHER" id="PTHR47786">
    <property type="entry name" value="ALPHA-1,4-GLUCAN:MALTOSE-1-PHOSPHATE MALTOSYLTRANSFERASE"/>
    <property type="match status" value="1"/>
</dbReference>
<dbReference type="InterPro" id="IPR013783">
    <property type="entry name" value="Ig-like_fold"/>
</dbReference>
<comment type="function">
    <text evidence="6">Maltosyltransferase that uses maltose 1-phosphate (M1P) as the sugar donor to elongate linear or branched alpha-(1-&gt;4)-glucans. Is involved in a branched alpha-glucan biosynthetic pathway from trehalose, together with TreS, Mak and GlgB.</text>
</comment>
<dbReference type="InterPro" id="IPR006047">
    <property type="entry name" value="GH13_cat_dom"/>
</dbReference>
<proteinExistence type="inferred from homology"/>
<dbReference type="PANTHER" id="PTHR47786:SF2">
    <property type="entry name" value="GLYCOSYL HYDROLASE FAMILY 13 CATALYTIC DOMAIN-CONTAINING PROTEIN"/>
    <property type="match status" value="1"/>
</dbReference>
<feature type="binding site" evidence="6">
    <location>
        <begin position="862"/>
        <end position="863"/>
    </location>
    <ligand>
        <name>alpha-maltose 1-phosphate</name>
        <dbReference type="ChEBI" id="CHEBI:63576"/>
    </ligand>
</feature>
<evidence type="ECO:0000256" key="6">
    <source>
        <dbReference type="HAMAP-Rule" id="MF_02124"/>
    </source>
</evidence>
<name>A0ABW0P9Z5_9HYPH</name>
<feature type="binding site" evidence="6">
    <location>
        <position position="650"/>
    </location>
    <ligand>
        <name>alpha-maltose 1-phosphate</name>
        <dbReference type="ChEBI" id="CHEBI:63576"/>
    </ligand>
</feature>
<dbReference type="Proteomes" id="UP001596060">
    <property type="component" value="Unassembled WGS sequence"/>
</dbReference>
<dbReference type="Pfam" id="PF00128">
    <property type="entry name" value="Alpha-amylase"/>
    <property type="match status" value="1"/>
</dbReference>
<comment type="catalytic activity">
    <reaction evidence="5 6">
        <text>alpha-maltose 1-phosphate + [(1-&gt;4)-alpha-D-glucosyl](n) = [(1-&gt;4)-alpha-D-glucosyl](n+2) + phosphate</text>
        <dbReference type="Rhea" id="RHEA:42692"/>
        <dbReference type="Rhea" id="RHEA-COMP:9584"/>
        <dbReference type="Rhea" id="RHEA-COMP:10183"/>
        <dbReference type="ChEBI" id="CHEBI:15444"/>
        <dbReference type="ChEBI" id="CHEBI:43474"/>
        <dbReference type="ChEBI" id="CHEBI:63576"/>
        <dbReference type="EC" id="2.4.99.16"/>
    </reaction>
</comment>
<keyword evidence="9" id="KW-1185">Reference proteome</keyword>
<evidence type="ECO:0000256" key="3">
    <source>
        <dbReference type="ARBA" id="ARBA00022679"/>
    </source>
</evidence>
<evidence type="ECO:0000256" key="4">
    <source>
        <dbReference type="ARBA" id="ARBA00023277"/>
    </source>
</evidence>
<dbReference type="InterPro" id="IPR026585">
    <property type="entry name" value="GlgE"/>
</dbReference>
<evidence type="ECO:0000259" key="7">
    <source>
        <dbReference type="SMART" id="SM00642"/>
    </source>
</evidence>
<keyword evidence="2 6" id="KW-0328">Glycosyltransferase</keyword>
<dbReference type="CDD" id="cd11344">
    <property type="entry name" value="AmyAc_GlgE_like"/>
    <property type="match status" value="1"/>
</dbReference>
<dbReference type="Pfam" id="PF21702">
    <property type="entry name" value="GLGE_C"/>
    <property type="match status" value="1"/>
</dbReference>
<dbReference type="Gene3D" id="3.20.20.80">
    <property type="entry name" value="Glycosidases"/>
    <property type="match status" value="2"/>
</dbReference>
<evidence type="ECO:0000313" key="9">
    <source>
        <dbReference type="Proteomes" id="UP001596060"/>
    </source>
</evidence>
<comment type="subunit">
    <text evidence="1 6">Homodimer.</text>
</comment>
<comment type="caution">
    <text evidence="8">The sequence shown here is derived from an EMBL/GenBank/DDBJ whole genome shotgun (WGS) entry which is preliminary data.</text>
</comment>
<keyword evidence="4 6" id="KW-0119">Carbohydrate metabolism</keyword>
<sequence length="995" mass="109558">MVLATLVERCRNAGLTLWMDVALTRVEAQGSLAAALPGCWRQPHRNGLDPRTDLQRPAAEAAFDDPDGSRRLVAFWAGQLTRWAECGVEGFRCHDAASAPLDVWRDCLAPLRQSQPDVVAWAWLPEATSQERASVADVFDAVSAPVAEGRSVTDLIEHCQALGETQRLIGCPENPFAARRPAAAPVNPERGRQAAMMASAVLADGWLMPMGFEYGLDTPFLHVEPDDVSLDGAETSSGFTAAVRAANEAAAALPQGAERSMRLLAASGPSAIVLRRAGAVARLALLNTDRVNAATLDGRLSAAGLGLAARDAKAIELPPAWGMVLDLGEADPVRGSAPAGPEDRAQLAGARIAIEAVSPAVDGGRFAVKRRAGETVQITADIFSDGHEVLAAELLWRAEDEPEWSRAPMHLRVNDIWEGRFPLLRVGRHLFAIQAWWSEFGTFRRDLAKKREAGLDIALEIREGRLILEHFAQGAALADRDVIEAHLARLGASQAEDAAVLLADALNLAMTRADPRPHATGRDRVYPVEADREAASFSSWYELFPRSITDSPARHGTFRDVIGRLPAVKAMGFDVLYFPPIHPIGKTNRKGRNNTLTPAADDPGSPYAIGSADGGHDAIHPELGSREDFRELVRAAAEHGLEIALDFAIQCSPDHPWLEEHPGWFQWRPDGSMRYAENPPKKYQDIVNVDFYAKDAVPGLWLALRDVVQGWVDEGVRIFRVDNPHTKPFPFWEWLIADIRSRDPGVIFLAEAFTRPKVMYRLGKVGFSQSYTYFTWRNSKAELTEYLTELNEVPARDVFRPHFFVNTPDINPVFLQRSGRPGFLIRAALAATLSGLWGVYSGFELCEAAAIPGKEEYLDSEKYEIKPRDWQAPGNIIAEITRLNRIRRSEPALQSHLGLTFYNAFNDNILYFGKRAGADGDIVLVAVNLDPFNAHEAGIEVPLWDFGLPDHASVAVEDLMRGHRFHWHGKSQSIRLDPRDLPFSIWRLSAPTGSQ</sequence>
<dbReference type="Gene3D" id="1.20.58.80">
    <property type="entry name" value="Phosphotransferase system, lactose/cellobiose-type IIA subunit"/>
    <property type="match status" value="1"/>
</dbReference>
<dbReference type="SUPFAM" id="SSF51445">
    <property type="entry name" value="(Trans)glycosidases"/>
    <property type="match status" value="2"/>
</dbReference>
<comment type="similarity">
    <text evidence="6">Belongs to the glycosyl hydrolase 13 family. GlgE subfamily.</text>
</comment>
<evidence type="ECO:0000256" key="2">
    <source>
        <dbReference type="ARBA" id="ARBA00022676"/>
    </source>
</evidence>